<evidence type="ECO:0000313" key="3">
    <source>
        <dbReference type="Proteomes" id="UP000054350"/>
    </source>
</evidence>
<dbReference type="Proteomes" id="UP000054350">
    <property type="component" value="Unassembled WGS sequence"/>
</dbReference>
<evidence type="ECO:0000313" key="2">
    <source>
        <dbReference type="EMBL" id="KNE62847.1"/>
    </source>
</evidence>
<feature type="compositionally biased region" description="Acidic residues" evidence="1">
    <location>
        <begin position="45"/>
        <end position="62"/>
    </location>
</feature>
<keyword evidence="3" id="KW-1185">Reference proteome</keyword>
<name>A0A0L0SK32_ALLM3</name>
<dbReference type="VEuPathDB" id="FungiDB:AMAG_08026"/>
<gene>
    <name evidence="2" type="ORF">AMAG_08026</name>
</gene>
<dbReference type="AlphaFoldDB" id="A0A0L0SK32"/>
<dbReference type="OrthoDB" id="5598669at2759"/>
<dbReference type="EMBL" id="GG745341">
    <property type="protein sequence ID" value="KNE62847.1"/>
    <property type="molecule type" value="Genomic_DNA"/>
</dbReference>
<feature type="region of interest" description="Disordered" evidence="1">
    <location>
        <begin position="37"/>
        <end position="84"/>
    </location>
</feature>
<proteinExistence type="predicted"/>
<organism evidence="2 3">
    <name type="scientific">Allomyces macrogynus (strain ATCC 38327)</name>
    <name type="common">Allomyces javanicus var. macrogynus</name>
    <dbReference type="NCBI Taxonomy" id="578462"/>
    <lineage>
        <taxon>Eukaryota</taxon>
        <taxon>Fungi</taxon>
        <taxon>Fungi incertae sedis</taxon>
        <taxon>Blastocladiomycota</taxon>
        <taxon>Blastocladiomycetes</taxon>
        <taxon>Blastocladiales</taxon>
        <taxon>Blastocladiaceae</taxon>
        <taxon>Allomyces</taxon>
    </lineage>
</organism>
<reference evidence="2 3" key="1">
    <citation type="submission" date="2009-11" db="EMBL/GenBank/DDBJ databases">
        <title>Annotation of Allomyces macrogynus ATCC 38327.</title>
        <authorList>
            <consortium name="The Broad Institute Genome Sequencing Platform"/>
            <person name="Russ C."/>
            <person name="Cuomo C."/>
            <person name="Burger G."/>
            <person name="Gray M.W."/>
            <person name="Holland P.W.H."/>
            <person name="King N."/>
            <person name="Lang F.B.F."/>
            <person name="Roger A.J."/>
            <person name="Ruiz-Trillo I."/>
            <person name="Young S.K."/>
            <person name="Zeng Q."/>
            <person name="Gargeya S."/>
            <person name="Fitzgerald M."/>
            <person name="Haas B."/>
            <person name="Abouelleil A."/>
            <person name="Alvarado L."/>
            <person name="Arachchi H.M."/>
            <person name="Berlin A."/>
            <person name="Chapman S.B."/>
            <person name="Gearin G."/>
            <person name="Goldberg J."/>
            <person name="Griggs A."/>
            <person name="Gujja S."/>
            <person name="Hansen M."/>
            <person name="Heiman D."/>
            <person name="Howarth C."/>
            <person name="Larimer J."/>
            <person name="Lui A."/>
            <person name="MacDonald P.J.P."/>
            <person name="McCowen C."/>
            <person name="Montmayeur A."/>
            <person name="Murphy C."/>
            <person name="Neiman D."/>
            <person name="Pearson M."/>
            <person name="Priest M."/>
            <person name="Roberts A."/>
            <person name="Saif S."/>
            <person name="Shea T."/>
            <person name="Sisk P."/>
            <person name="Stolte C."/>
            <person name="Sykes S."/>
            <person name="Wortman J."/>
            <person name="Nusbaum C."/>
            <person name="Birren B."/>
        </authorList>
    </citation>
    <scope>NUCLEOTIDE SEQUENCE [LARGE SCALE GENOMIC DNA]</scope>
    <source>
        <strain evidence="2 3">ATCC 38327</strain>
    </source>
</reference>
<reference evidence="3" key="2">
    <citation type="submission" date="2009-11" db="EMBL/GenBank/DDBJ databases">
        <title>The Genome Sequence of Allomyces macrogynus strain ATCC 38327.</title>
        <authorList>
            <consortium name="The Broad Institute Genome Sequencing Platform"/>
            <person name="Russ C."/>
            <person name="Cuomo C."/>
            <person name="Shea T."/>
            <person name="Young S.K."/>
            <person name="Zeng Q."/>
            <person name="Koehrsen M."/>
            <person name="Haas B."/>
            <person name="Borodovsky M."/>
            <person name="Guigo R."/>
            <person name="Alvarado L."/>
            <person name="Berlin A."/>
            <person name="Borenstein D."/>
            <person name="Chen Z."/>
            <person name="Engels R."/>
            <person name="Freedman E."/>
            <person name="Gellesch M."/>
            <person name="Goldberg J."/>
            <person name="Griggs A."/>
            <person name="Gujja S."/>
            <person name="Heiman D."/>
            <person name="Hepburn T."/>
            <person name="Howarth C."/>
            <person name="Jen D."/>
            <person name="Larson L."/>
            <person name="Lewis B."/>
            <person name="Mehta T."/>
            <person name="Park D."/>
            <person name="Pearson M."/>
            <person name="Roberts A."/>
            <person name="Saif S."/>
            <person name="Shenoy N."/>
            <person name="Sisk P."/>
            <person name="Stolte C."/>
            <person name="Sykes S."/>
            <person name="Walk T."/>
            <person name="White J."/>
            <person name="Yandava C."/>
            <person name="Burger G."/>
            <person name="Gray M.W."/>
            <person name="Holland P.W.H."/>
            <person name="King N."/>
            <person name="Lang F.B.F."/>
            <person name="Roger A.J."/>
            <person name="Ruiz-Trillo I."/>
            <person name="Lander E."/>
            <person name="Nusbaum C."/>
        </authorList>
    </citation>
    <scope>NUCLEOTIDE SEQUENCE [LARGE SCALE GENOMIC DNA]</scope>
    <source>
        <strain evidence="3">ATCC 38327</strain>
    </source>
</reference>
<accession>A0A0L0SK32</accession>
<sequence length="198" mass="21487">MAPWRSAVGVPAAAVQARLDLEIKHHDRLVNAKVDYIRGTHNDPDGDADGGDADDEDEDEEEERMRRASGLAGRAGRDRNDPGEYLRRVRALHVDLPSTPVPTAGHESDASDDGAVAVTARRRRGSRRRVRAEFPPVELARRLDDVVRYMHVGPGPAVVAPPPTAMDPRRGAGAVREGYVMSPDSGAVITPQRPVVDN</sequence>
<protein>
    <submittedName>
        <fullName evidence="2">Uncharacterized protein</fullName>
    </submittedName>
</protein>
<evidence type="ECO:0000256" key="1">
    <source>
        <dbReference type="SAM" id="MobiDB-lite"/>
    </source>
</evidence>
<feature type="compositionally biased region" description="Basic and acidic residues" evidence="1">
    <location>
        <begin position="75"/>
        <end position="84"/>
    </location>
</feature>